<name>A0A067CUL1_SAPPC</name>
<dbReference type="VEuPathDB" id="FungiDB:SPRG_19751"/>
<dbReference type="GO" id="GO:0006511">
    <property type="term" value="P:ubiquitin-dependent protein catabolic process"/>
    <property type="evidence" value="ECO:0007669"/>
    <property type="project" value="TreeGrafter"/>
</dbReference>
<dbReference type="Pfam" id="PF00632">
    <property type="entry name" value="HECT"/>
    <property type="match status" value="1"/>
</dbReference>
<dbReference type="RefSeq" id="XP_012199010.1">
    <property type="nucleotide sequence ID" value="XM_012343620.1"/>
</dbReference>
<feature type="compositionally biased region" description="Basic and acidic residues" evidence="7">
    <location>
        <begin position="49"/>
        <end position="58"/>
    </location>
</feature>
<dbReference type="OMA" id="ISECMEG"/>
<protein>
    <recommendedName>
        <fullName evidence="3">HECT-type E3 ubiquitin transferase</fullName>
        <ecNumber evidence="3">2.3.2.26</ecNumber>
    </recommendedName>
</protein>
<reference evidence="9 10" key="1">
    <citation type="journal article" date="2013" name="PLoS Genet.">
        <title>Distinctive expansion of potential virulence genes in the genome of the oomycete fish pathogen Saprolegnia parasitica.</title>
        <authorList>
            <person name="Jiang R.H."/>
            <person name="de Bruijn I."/>
            <person name="Haas B.J."/>
            <person name="Belmonte R."/>
            <person name="Lobach L."/>
            <person name="Christie J."/>
            <person name="van den Ackerveken G."/>
            <person name="Bottin A."/>
            <person name="Bulone V."/>
            <person name="Diaz-Moreno S.M."/>
            <person name="Dumas B."/>
            <person name="Fan L."/>
            <person name="Gaulin E."/>
            <person name="Govers F."/>
            <person name="Grenville-Briggs L.J."/>
            <person name="Horner N.R."/>
            <person name="Levin J.Z."/>
            <person name="Mammella M."/>
            <person name="Meijer H.J."/>
            <person name="Morris P."/>
            <person name="Nusbaum C."/>
            <person name="Oome S."/>
            <person name="Phillips A.J."/>
            <person name="van Rooyen D."/>
            <person name="Rzeszutek E."/>
            <person name="Saraiva M."/>
            <person name="Secombes C.J."/>
            <person name="Seidl M.F."/>
            <person name="Snel B."/>
            <person name="Stassen J.H."/>
            <person name="Sykes S."/>
            <person name="Tripathy S."/>
            <person name="van den Berg H."/>
            <person name="Vega-Arreguin J.C."/>
            <person name="Wawra S."/>
            <person name="Young S.K."/>
            <person name="Zeng Q."/>
            <person name="Dieguez-Uribeondo J."/>
            <person name="Russ C."/>
            <person name="Tyler B.M."/>
            <person name="van West P."/>
        </authorList>
    </citation>
    <scope>NUCLEOTIDE SEQUENCE [LARGE SCALE GENOMIC DNA]</scope>
    <source>
        <strain evidence="9 10">CBS 223.65</strain>
    </source>
</reference>
<dbReference type="SMART" id="SM00119">
    <property type="entry name" value="HECTc"/>
    <property type="match status" value="1"/>
</dbReference>
<feature type="domain" description="HECT" evidence="8">
    <location>
        <begin position="747"/>
        <end position="1002"/>
    </location>
</feature>
<dbReference type="KEGG" id="spar:SPRG_19751"/>
<evidence type="ECO:0000256" key="5">
    <source>
        <dbReference type="ARBA" id="ARBA00022786"/>
    </source>
</evidence>
<dbReference type="Gene3D" id="3.90.1750.10">
    <property type="entry name" value="Hect, E3 ligase catalytic domains"/>
    <property type="match status" value="1"/>
</dbReference>
<dbReference type="Gene3D" id="3.30.2410.10">
    <property type="entry name" value="Hect, E3 ligase catalytic domain"/>
    <property type="match status" value="1"/>
</dbReference>
<feature type="compositionally biased region" description="Low complexity" evidence="7">
    <location>
        <begin position="1092"/>
        <end position="1103"/>
    </location>
</feature>
<dbReference type="InterPro" id="IPR035983">
    <property type="entry name" value="Hect_E3_ubiquitin_ligase"/>
</dbReference>
<comment type="catalytic activity">
    <reaction evidence="1">
        <text>S-ubiquitinyl-[E2 ubiquitin-conjugating enzyme]-L-cysteine + [acceptor protein]-L-lysine = [E2 ubiquitin-conjugating enzyme]-L-cysteine + N(6)-ubiquitinyl-[acceptor protein]-L-lysine.</text>
        <dbReference type="EC" id="2.3.2.26"/>
    </reaction>
</comment>
<dbReference type="PANTHER" id="PTHR11254:SF440">
    <property type="entry name" value="E3 UBIQUITIN-PROTEIN LIGASE NEDD-4"/>
    <property type="match status" value="1"/>
</dbReference>
<evidence type="ECO:0000256" key="2">
    <source>
        <dbReference type="ARBA" id="ARBA00004906"/>
    </source>
</evidence>
<keyword evidence="5 6" id="KW-0833">Ubl conjugation pathway</keyword>
<keyword evidence="10" id="KW-1185">Reference proteome</keyword>
<dbReference type="PANTHER" id="PTHR11254">
    <property type="entry name" value="HECT DOMAIN UBIQUITIN-PROTEIN LIGASE"/>
    <property type="match status" value="1"/>
</dbReference>
<dbReference type="STRING" id="695850.A0A067CUL1"/>
<comment type="pathway">
    <text evidence="2">Protein modification; protein ubiquitination.</text>
</comment>
<feature type="compositionally biased region" description="Basic and acidic residues" evidence="7">
    <location>
        <begin position="1"/>
        <end position="10"/>
    </location>
</feature>
<accession>A0A067CUL1</accession>
<dbReference type="EC" id="2.3.2.26" evidence="3"/>
<feature type="region of interest" description="Disordered" evidence="7">
    <location>
        <begin position="1"/>
        <end position="117"/>
    </location>
</feature>
<sequence length="1128" mass="123517">MTTPSRERAARKLLQQPTHHPPVGSSAAKRLMYEKQREDGWNNHFLEPLVHDKPRVEPRPPPPRPPNSRQVSEHPSSRKQRKANLPRKTPPNVRLQPLTPSSLVTSPRLPEKSPEKSDTLRLKAITAIEYRDNIIKQLHTILADVPTSPMRHRGAKKITPTQRDAVASVLREMVMELQMAGIRVVEAIVAWMLLVGKSAPLPPVFLWHDANYFVTMHSDMDFLGDALAERGLSSVVGAKSTRQNPLLIEPNQRLGRVYAAQSIITEMVEMNLVSGRTNASPDDESALSLLAKDEPAVCSEVAPMDEVRDNSASDTEEETEDAHVSASQDPVQLETSTHDDTPRSGEDTWRDPSPKTQVQDDEPHGANDGDEDYADDDFDNQEKLTTDDEPLDEATDVETGANAQTQSWRNAWLAAGISSSVVETAAATCSGAPPQPFWAEATHLFPVLTSMMVTATPTADRDILFGALVASVDAAVMPVVACLETKLSETADPDNYEDALETMRDAIESAWAPPPDAQSALDLLAALFDAKAATPPSAMVSKIAHLVFPYLMAAPRAELSDLCRATLEAMPPVLTRPFLWDATAKIVLLMASVEPPTRELSNLKFVVDRRSMLTSTTSALRDHDGSWQALFPFFASESGEKFVNLQRVEAGEGRGPLKEWFALVSEAWATSFCAVFGGDEGAISVDGRRLTAPRSYLGSRGVQPGWRLCLQAQFTFDVVSVSHDQAAIDPPWPGDEVLISHPDVVWLAPTVPLFKYVLASESYWFNEHAVASPDHSNALALVGWVLAMALLHQTTISLRLHTGIFCCLLDETPPDRHLFEAVDPALSEAWRALHSLPDFATVLEMDGLSPDTTVDAYIDHLVHEKAAAIEWQLNELRRGFYHAMPKAFASCAFTGAQLQKAVCGPPPSDAFTVRDVFKVVTDDAMPNAMQTAFWRVVDGFSPAEKRAFVKFVTGVETLPPPQTELFRLEMPWPVATAQEKEQVVQRLPQAHTCENTLELPNYLAGLDGVPETELPDALATLLRNKLLYAIQHGCCGFDLDVAGSTAPATTPEDHGTEESSDLMELPTLATEESTIDIPLLQSDAPPSSDEPAASTGSDTAADARQPQQARTGDELDDEYSFDDFDDAV</sequence>
<evidence type="ECO:0000256" key="3">
    <source>
        <dbReference type="ARBA" id="ARBA00012485"/>
    </source>
</evidence>
<evidence type="ECO:0000256" key="4">
    <source>
        <dbReference type="ARBA" id="ARBA00022679"/>
    </source>
</evidence>
<dbReference type="Proteomes" id="UP000030745">
    <property type="component" value="Unassembled WGS sequence"/>
</dbReference>
<evidence type="ECO:0000313" key="10">
    <source>
        <dbReference type="Proteomes" id="UP000030745"/>
    </source>
</evidence>
<dbReference type="EMBL" id="KK583202">
    <property type="protein sequence ID" value="KDO30186.1"/>
    <property type="molecule type" value="Genomic_DNA"/>
</dbReference>
<dbReference type="GO" id="GO:0005737">
    <property type="term" value="C:cytoplasm"/>
    <property type="evidence" value="ECO:0007669"/>
    <property type="project" value="TreeGrafter"/>
</dbReference>
<dbReference type="OrthoDB" id="423283at2759"/>
<evidence type="ECO:0000259" key="8">
    <source>
        <dbReference type="PROSITE" id="PS50237"/>
    </source>
</evidence>
<dbReference type="AlphaFoldDB" id="A0A067CUL1"/>
<evidence type="ECO:0000256" key="7">
    <source>
        <dbReference type="SAM" id="MobiDB-lite"/>
    </source>
</evidence>
<feature type="compositionally biased region" description="Acidic residues" evidence="7">
    <location>
        <begin position="368"/>
        <end position="379"/>
    </location>
</feature>
<feature type="compositionally biased region" description="Basic and acidic residues" evidence="7">
    <location>
        <begin position="336"/>
        <end position="353"/>
    </location>
</feature>
<feature type="active site" description="Glycyl thioester intermediate" evidence="6">
    <location>
        <position position="993"/>
    </location>
</feature>
<evidence type="ECO:0000256" key="6">
    <source>
        <dbReference type="PROSITE-ProRule" id="PRU00104"/>
    </source>
</evidence>
<dbReference type="PROSITE" id="PS50237">
    <property type="entry name" value="HECT"/>
    <property type="match status" value="1"/>
</dbReference>
<dbReference type="InterPro" id="IPR050409">
    <property type="entry name" value="E3_ubiq-protein_ligase"/>
</dbReference>
<feature type="region of interest" description="Disordered" evidence="7">
    <location>
        <begin position="297"/>
        <end position="403"/>
    </location>
</feature>
<feature type="region of interest" description="Disordered" evidence="7">
    <location>
        <begin position="1070"/>
        <end position="1128"/>
    </location>
</feature>
<organism evidence="9 10">
    <name type="scientific">Saprolegnia parasitica (strain CBS 223.65)</name>
    <dbReference type="NCBI Taxonomy" id="695850"/>
    <lineage>
        <taxon>Eukaryota</taxon>
        <taxon>Sar</taxon>
        <taxon>Stramenopiles</taxon>
        <taxon>Oomycota</taxon>
        <taxon>Saprolegniomycetes</taxon>
        <taxon>Saprolegniales</taxon>
        <taxon>Saprolegniaceae</taxon>
        <taxon>Saprolegnia</taxon>
    </lineage>
</organism>
<evidence type="ECO:0000313" key="9">
    <source>
        <dbReference type="EMBL" id="KDO30186.1"/>
    </source>
</evidence>
<dbReference type="GO" id="GO:0061630">
    <property type="term" value="F:ubiquitin protein ligase activity"/>
    <property type="evidence" value="ECO:0007669"/>
    <property type="project" value="UniProtKB-EC"/>
</dbReference>
<dbReference type="SUPFAM" id="SSF56204">
    <property type="entry name" value="Hect, E3 ligase catalytic domain"/>
    <property type="match status" value="1"/>
</dbReference>
<feature type="compositionally biased region" description="Polar residues" evidence="7">
    <location>
        <begin position="325"/>
        <end position="335"/>
    </location>
</feature>
<evidence type="ECO:0000256" key="1">
    <source>
        <dbReference type="ARBA" id="ARBA00000885"/>
    </source>
</evidence>
<feature type="compositionally biased region" description="Acidic residues" evidence="7">
    <location>
        <begin position="1114"/>
        <end position="1128"/>
    </location>
</feature>
<feature type="compositionally biased region" description="Basic and acidic residues" evidence="7">
    <location>
        <begin position="31"/>
        <end position="41"/>
    </location>
</feature>
<gene>
    <name evidence="9" type="ORF">SPRG_19751</name>
</gene>
<dbReference type="GeneID" id="24141038"/>
<dbReference type="GO" id="GO:0016567">
    <property type="term" value="P:protein ubiquitination"/>
    <property type="evidence" value="ECO:0007669"/>
    <property type="project" value="TreeGrafter"/>
</dbReference>
<keyword evidence="4" id="KW-0808">Transferase</keyword>
<feature type="compositionally biased region" description="Acidic residues" evidence="7">
    <location>
        <begin position="387"/>
        <end position="396"/>
    </location>
</feature>
<proteinExistence type="predicted"/>
<dbReference type="InterPro" id="IPR000569">
    <property type="entry name" value="HECT_dom"/>
</dbReference>